<organism evidence="2 3">
    <name type="scientific">Tilletia horrida</name>
    <dbReference type="NCBI Taxonomy" id="155126"/>
    <lineage>
        <taxon>Eukaryota</taxon>
        <taxon>Fungi</taxon>
        <taxon>Dikarya</taxon>
        <taxon>Basidiomycota</taxon>
        <taxon>Ustilaginomycotina</taxon>
        <taxon>Exobasidiomycetes</taxon>
        <taxon>Tilletiales</taxon>
        <taxon>Tilletiaceae</taxon>
        <taxon>Tilletia</taxon>
    </lineage>
</organism>
<proteinExistence type="predicted"/>
<comment type="subcellular location">
    <subcellularLocation>
        <location evidence="1">Mitochondrion inner membrane</location>
    </subcellularLocation>
</comment>
<comment type="function">
    <text evidence="1">Component of the MICOS complex, a large protein complex of the mitochondrial inner membrane that plays crucial roles in the maintenance of crista junctions, inner membrane architecture, and formation of contact sites to the outer membrane.</text>
</comment>
<dbReference type="PANTHER" id="PTHR28268:SF1">
    <property type="entry name" value="MICOS SUBUNIT MIC26"/>
    <property type="match status" value="1"/>
</dbReference>
<name>A0AAN6GAH6_9BASI</name>
<protein>
    <recommendedName>
        <fullName evidence="1">MICOS complex subunit</fullName>
    </recommendedName>
</protein>
<evidence type="ECO:0000313" key="2">
    <source>
        <dbReference type="EMBL" id="KAK0530013.1"/>
    </source>
</evidence>
<dbReference type="Proteomes" id="UP001176521">
    <property type="component" value="Unassembled WGS sequence"/>
</dbReference>
<evidence type="ECO:0000313" key="3">
    <source>
        <dbReference type="Proteomes" id="UP001176521"/>
    </source>
</evidence>
<dbReference type="EMBL" id="JAPDMQ010000227">
    <property type="protein sequence ID" value="KAK0530013.1"/>
    <property type="molecule type" value="Genomic_DNA"/>
</dbReference>
<comment type="subunit">
    <text evidence="1">Component of the mitochondrial contact site and cristae organizing system (MICOS) complex.</text>
</comment>
<dbReference type="InterPro" id="IPR033181">
    <property type="entry name" value="Mic26_fungi"/>
</dbReference>
<dbReference type="PANTHER" id="PTHR28268">
    <property type="entry name" value="MICOS SUBUNIT MIC26"/>
    <property type="match status" value="1"/>
</dbReference>
<keyword evidence="3" id="KW-1185">Reference proteome</keyword>
<keyword evidence="1" id="KW-0472">Membrane</keyword>
<dbReference type="GO" id="GO:0044284">
    <property type="term" value="C:mitochondrial crista junction"/>
    <property type="evidence" value="ECO:0007669"/>
    <property type="project" value="TreeGrafter"/>
</dbReference>
<dbReference type="InterPro" id="IPR019166">
    <property type="entry name" value="MIC26/MIC27"/>
</dbReference>
<accession>A0AAN6GAH6</accession>
<sequence length="269" mass="29167">MAAPTGAQAEPLVGASTSAHKLHEITLPSVLVAATSVASLRPSASRTLHCEAASGASQQSSALSNRLPIYDQPEPPVTLVETHTELERQIGSIRRSLQSSASSLQHNVQDVTSSWIARERAFESRVRSLAVPEEPFNPGLLYVGVATLSASVFTRYRSFPIRFLAPPLFFVGSLNYFLPKTSSNLGNYYIELEHRYFPTLTGPRQSIVDASHRIWNRTEGLVEDARDAAAKGVKTGLQQVEKGTGLRVGEVMATAKAEAADIDDARRLV</sequence>
<dbReference type="GO" id="GO:0042407">
    <property type="term" value="P:cristae formation"/>
    <property type="evidence" value="ECO:0007669"/>
    <property type="project" value="InterPro"/>
</dbReference>
<dbReference type="AlphaFoldDB" id="A0AAN6GAH6"/>
<keyword evidence="1" id="KW-0999">Mitochondrion inner membrane</keyword>
<dbReference type="Pfam" id="PF09769">
    <property type="entry name" value="ApoO"/>
    <property type="match status" value="1"/>
</dbReference>
<reference evidence="2" key="1">
    <citation type="journal article" date="2023" name="PhytoFront">
        <title>Draft Genome Resources of Seven Strains of Tilletia horrida, Causal Agent of Kernel Smut of Rice.</title>
        <authorList>
            <person name="Khanal S."/>
            <person name="Antony Babu S."/>
            <person name="Zhou X.G."/>
        </authorList>
    </citation>
    <scope>NUCLEOTIDE SEQUENCE</scope>
    <source>
        <strain evidence="2">TX3</strain>
    </source>
</reference>
<gene>
    <name evidence="2" type="ORF">OC842_004064</name>
</gene>
<keyword evidence="1" id="KW-0496">Mitochondrion</keyword>
<dbReference type="GO" id="GO:0061617">
    <property type="term" value="C:MICOS complex"/>
    <property type="evidence" value="ECO:0007669"/>
    <property type="project" value="UniProtKB-UniRule"/>
</dbReference>
<evidence type="ECO:0000256" key="1">
    <source>
        <dbReference type="RuleBase" id="RU363021"/>
    </source>
</evidence>
<comment type="caution">
    <text evidence="2">The sequence shown here is derived from an EMBL/GenBank/DDBJ whole genome shotgun (WGS) entry which is preliminary data.</text>
</comment>